<feature type="compositionally biased region" description="Low complexity" evidence="2">
    <location>
        <begin position="271"/>
        <end position="285"/>
    </location>
</feature>
<feature type="compositionally biased region" description="Low complexity" evidence="2">
    <location>
        <begin position="362"/>
        <end position="378"/>
    </location>
</feature>
<keyword evidence="4" id="KW-1185">Reference proteome</keyword>
<dbReference type="EMBL" id="JANBUL010000025">
    <property type="protein sequence ID" value="KAJ2784520.1"/>
    <property type="molecule type" value="Genomic_DNA"/>
</dbReference>
<proteinExistence type="predicted"/>
<reference evidence="3" key="1">
    <citation type="submission" date="2022-07" db="EMBL/GenBank/DDBJ databases">
        <title>Phylogenomic reconstructions and comparative analyses of Kickxellomycotina fungi.</title>
        <authorList>
            <person name="Reynolds N.K."/>
            <person name="Stajich J.E."/>
            <person name="Barry K."/>
            <person name="Grigoriev I.V."/>
            <person name="Crous P."/>
            <person name="Smith M.E."/>
        </authorList>
    </citation>
    <scope>NUCLEOTIDE SEQUENCE</scope>
    <source>
        <strain evidence="3">NBRC 105414</strain>
    </source>
</reference>
<keyword evidence="1" id="KW-0175">Coiled coil</keyword>
<dbReference type="AlphaFoldDB" id="A0A9W8LLV8"/>
<feature type="region of interest" description="Disordered" evidence="2">
    <location>
        <begin position="271"/>
        <end position="305"/>
    </location>
</feature>
<evidence type="ECO:0000256" key="2">
    <source>
        <dbReference type="SAM" id="MobiDB-lite"/>
    </source>
</evidence>
<evidence type="ECO:0000313" key="4">
    <source>
        <dbReference type="Proteomes" id="UP001140217"/>
    </source>
</evidence>
<dbReference type="Proteomes" id="UP001140217">
    <property type="component" value="Unassembled WGS sequence"/>
</dbReference>
<evidence type="ECO:0000313" key="3">
    <source>
        <dbReference type="EMBL" id="KAJ2784520.1"/>
    </source>
</evidence>
<protein>
    <submittedName>
        <fullName evidence="3">Uncharacterized protein</fullName>
    </submittedName>
</protein>
<name>A0A9W8LLV8_9FUNG</name>
<feature type="region of interest" description="Disordered" evidence="2">
    <location>
        <begin position="362"/>
        <end position="410"/>
    </location>
</feature>
<dbReference type="OrthoDB" id="5596186at2759"/>
<organism evidence="3 4">
    <name type="scientific">Coemansia javaensis</name>
    <dbReference type="NCBI Taxonomy" id="2761396"/>
    <lineage>
        <taxon>Eukaryota</taxon>
        <taxon>Fungi</taxon>
        <taxon>Fungi incertae sedis</taxon>
        <taxon>Zoopagomycota</taxon>
        <taxon>Kickxellomycotina</taxon>
        <taxon>Kickxellomycetes</taxon>
        <taxon>Kickxellales</taxon>
        <taxon>Kickxellaceae</taxon>
        <taxon>Coemansia</taxon>
    </lineage>
</organism>
<sequence length="465" mass="49495">MEADHTQLYADTDDAGVLRARLRDTTARLEAAARVGLELVEQNQAMQRRLERLEQDQDELRQRVGLAERDRRWMQEQSLRVDQLRASVGELAALAEGARAARAESSRHSAAVAASIDKLRQDLDALVQTVDQAALSRRWAAEIAGLQRALGDARDGTSALASRVDEVCERAERAEAQQRARQADAARQLAELGVWAAECDAAQAGARDQAEWACGQIRALDEALRSVVAEHSATLNDHEQALRTLADAQAQLADEGRWLAAAAAATVAAPPAALPQTPQTATTAQGRCRAARAHAPQMAGGDAQKRGTTTSAVVVAAAACAGECLDSVFASGSPLLSSPVSVAGELRQEGLLLGAQSPPGWAPLAAGPPRKAASVVAPARRRASRPRVSSFSQADEQRQQRRQRRRPQSPAAVAAFSAISAPSHVGVGWGNHWEARSRCLQFDIQQRLSISIGARPSPDDLAGAD</sequence>
<comment type="caution">
    <text evidence="3">The sequence shown here is derived from an EMBL/GenBank/DDBJ whole genome shotgun (WGS) entry which is preliminary data.</text>
</comment>
<evidence type="ECO:0000256" key="1">
    <source>
        <dbReference type="SAM" id="Coils"/>
    </source>
</evidence>
<gene>
    <name evidence="3" type="ORF">H4R18_001060</name>
</gene>
<feature type="coiled-coil region" evidence="1">
    <location>
        <begin position="36"/>
        <end position="70"/>
    </location>
</feature>
<accession>A0A9W8LLV8</accession>